<sequence length="91" mass="10677">MERDLWVAWLNVSERTAEKIQHLHRLTEDEVRDAVVCTENLTYTWDDDPERGLRAIVETHIRSRKVLIVLYPADDSFEDEYNLGSAYPVNS</sequence>
<protein>
    <submittedName>
        <fullName evidence="1">Uncharacterized protein</fullName>
    </submittedName>
</protein>
<organism evidence="1 2">
    <name type="scientific">Planobispora siamensis</name>
    <dbReference type="NCBI Taxonomy" id="936338"/>
    <lineage>
        <taxon>Bacteria</taxon>
        <taxon>Bacillati</taxon>
        <taxon>Actinomycetota</taxon>
        <taxon>Actinomycetes</taxon>
        <taxon>Streptosporangiales</taxon>
        <taxon>Streptosporangiaceae</taxon>
        <taxon>Planobispora</taxon>
    </lineage>
</organism>
<reference evidence="1 2" key="1">
    <citation type="submission" date="2021-01" db="EMBL/GenBank/DDBJ databases">
        <title>Whole genome shotgun sequence of Planobispora siamensis NBRC 107568.</title>
        <authorList>
            <person name="Komaki H."/>
            <person name="Tamura T."/>
        </authorList>
    </citation>
    <scope>NUCLEOTIDE SEQUENCE [LARGE SCALE GENOMIC DNA]</scope>
    <source>
        <strain evidence="1 2">NBRC 107568</strain>
    </source>
</reference>
<dbReference type="Proteomes" id="UP000619788">
    <property type="component" value="Unassembled WGS sequence"/>
</dbReference>
<dbReference type="RefSeq" id="WP_204064169.1">
    <property type="nucleotide sequence ID" value="NZ_BOOJ01000023.1"/>
</dbReference>
<evidence type="ECO:0000313" key="1">
    <source>
        <dbReference type="EMBL" id="GIH91919.1"/>
    </source>
</evidence>
<gene>
    <name evidence="1" type="ORF">Psi01_25490</name>
</gene>
<accession>A0A8J3SEN1</accession>
<dbReference type="EMBL" id="BOOJ01000023">
    <property type="protein sequence ID" value="GIH91919.1"/>
    <property type="molecule type" value="Genomic_DNA"/>
</dbReference>
<keyword evidence="2" id="KW-1185">Reference proteome</keyword>
<comment type="caution">
    <text evidence="1">The sequence shown here is derived from an EMBL/GenBank/DDBJ whole genome shotgun (WGS) entry which is preliminary data.</text>
</comment>
<proteinExistence type="predicted"/>
<evidence type="ECO:0000313" key="2">
    <source>
        <dbReference type="Proteomes" id="UP000619788"/>
    </source>
</evidence>
<dbReference type="AlphaFoldDB" id="A0A8J3SEN1"/>
<name>A0A8J3SEN1_9ACTN</name>